<keyword evidence="2" id="KW-1185">Reference proteome</keyword>
<dbReference type="PANTHER" id="PTHR12526">
    <property type="entry name" value="GLYCOSYLTRANSFERASE"/>
    <property type="match status" value="1"/>
</dbReference>
<dbReference type="SUPFAM" id="SSF53756">
    <property type="entry name" value="UDP-Glycosyltransferase/glycogen phosphorylase"/>
    <property type="match status" value="1"/>
</dbReference>
<dbReference type="Pfam" id="PF13692">
    <property type="entry name" value="Glyco_trans_1_4"/>
    <property type="match status" value="1"/>
</dbReference>
<dbReference type="Proteomes" id="UP001065265">
    <property type="component" value="Plasmid unnamed"/>
</dbReference>
<accession>A0ABY5T230</accession>
<evidence type="ECO:0000313" key="1">
    <source>
        <dbReference type="EMBL" id="UVI40862.1"/>
    </source>
</evidence>
<organism evidence="1 2">
    <name type="scientific">Qipengyuania spongiae</name>
    <dbReference type="NCBI Taxonomy" id="2909673"/>
    <lineage>
        <taxon>Bacteria</taxon>
        <taxon>Pseudomonadati</taxon>
        <taxon>Pseudomonadota</taxon>
        <taxon>Alphaproteobacteria</taxon>
        <taxon>Sphingomonadales</taxon>
        <taxon>Erythrobacteraceae</taxon>
        <taxon>Qipengyuania</taxon>
    </lineage>
</organism>
<proteinExistence type="predicted"/>
<dbReference type="CDD" id="cd03808">
    <property type="entry name" value="GT4_CapM-like"/>
    <property type="match status" value="1"/>
</dbReference>
<geneLocation type="plasmid" evidence="1 2">
    <name>unnamed</name>
</geneLocation>
<dbReference type="Gene3D" id="3.40.50.2000">
    <property type="entry name" value="Glycogen Phosphorylase B"/>
    <property type="match status" value="2"/>
</dbReference>
<dbReference type="EMBL" id="CP092472">
    <property type="protein sequence ID" value="UVI40862.1"/>
    <property type="molecule type" value="Genomic_DNA"/>
</dbReference>
<protein>
    <submittedName>
        <fullName evidence="1">Glycosyltransferase family 4 protein</fullName>
    </submittedName>
</protein>
<gene>
    <name evidence="1" type="ORF">L1F33_14485</name>
</gene>
<reference evidence="1" key="1">
    <citation type="submission" date="2022-02" db="EMBL/GenBank/DDBJ databases">
        <title>Qipengyuania spongiae sp. nov., isolated from marine sponge.</title>
        <authorList>
            <person name="Li Z."/>
            <person name="Zhang M."/>
        </authorList>
    </citation>
    <scope>NUCLEOTIDE SEQUENCE</scope>
    <source>
        <strain evidence="1">PHS-Z21</strain>
        <plasmid evidence="1">unnamed</plasmid>
    </source>
</reference>
<name>A0ABY5T230_9SPHN</name>
<keyword evidence="1" id="KW-0614">Plasmid</keyword>
<dbReference type="RefSeq" id="WP_265561575.1">
    <property type="nucleotide sequence ID" value="NZ_CP092472.1"/>
</dbReference>
<dbReference type="PANTHER" id="PTHR12526:SF638">
    <property type="entry name" value="SPORE COAT PROTEIN SA"/>
    <property type="match status" value="1"/>
</dbReference>
<evidence type="ECO:0000313" key="2">
    <source>
        <dbReference type="Proteomes" id="UP001065265"/>
    </source>
</evidence>
<sequence length="395" mass="44053">MSDSENLKRVAIVSNSAFALKNFRGPLITELLSRRARVFAFAPNFNDREKTEIEELGAVPVAYHLDRSGTRIANDFRTIVELACAFRRLRIDLSFNFFIKPAIYGTLAAWLARVPHRAAMIEGLGYAFTYGGERVTWRRRTLSGVVTALLKLSLRHAQNVFFLNEEDESLFLDKSIVRPRQTVRLAGIGVKLDHYDGLPPPQAEPVVFLLVGRVLREKGIIEFVEAARIVKREYPNAQFVLAGGLDSNPGGIAADCLQQWQDEGLLEWRGHVEDIRGPLAEASVFVLPSWREGSPRSTQEALAAGRPVITTDVPGCRSTVVNKATGFLVPVRDPRALARAMQSYLREPVLIAEMGERAQAFAQHHYDVQAINDQILERLGISVPSRQKSVPRGCE</sequence>